<evidence type="ECO:0000256" key="2">
    <source>
        <dbReference type="ARBA" id="ARBA00003861"/>
    </source>
</evidence>
<keyword evidence="6" id="KW-0677">Repeat</keyword>
<dbReference type="GO" id="GO:0016567">
    <property type="term" value="P:protein ubiquitination"/>
    <property type="evidence" value="ECO:0007669"/>
    <property type="project" value="UniProtKB-ARBA"/>
</dbReference>
<dbReference type="PANTHER" id="PTHR23315:SF7">
    <property type="entry name" value="U-BOX DOMAIN-CONTAINING PROTEIN 4"/>
    <property type="match status" value="1"/>
</dbReference>
<dbReference type="SUPFAM" id="SSF48371">
    <property type="entry name" value="ARM repeat"/>
    <property type="match status" value="1"/>
</dbReference>
<feature type="compositionally biased region" description="Basic and acidic residues" evidence="9">
    <location>
        <begin position="327"/>
        <end position="340"/>
    </location>
</feature>
<dbReference type="InterPro" id="IPR003613">
    <property type="entry name" value="Ubox_domain"/>
</dbReference>
<feature type="compositionally biased region" description="Polar residues" evidence="9">
    <location>
        <begin position="341"/>
        <end position="352"/>
    </location>
</feature>
<proteinExistence type="predicted"/>
<dbReference type="InterPro" id="IPR045210">
    <property type="entry name" value="RING-Ubox_PUB"/>
</dbReference>
<dbReference type="InterPro" id="IPR011989">
    <property type="entry name" value="ARM-like"/>
</dbReference>
<comment type="pathway">
    <text evidence="3">Protein modification; protein ubiquitination.</text>
</comment>
<comment type="catalytic activity">
    <reaction evidence="1">
        <text>S-ubiquitinyl-[E2 ubiquitin-conjugating enzyme]-L-cysteine + [acceptor protein]-L-lysine = [E2 ubiquitin-conjugating enzyme]-L-cysteine + N(6)-ubiquitinyl-[acceptor protein]-L-lysine.</text>
        <dbReference type="EC" id="2.3.2.27"/>
    </reaction>
</comment>
<evidence type="ECO:0000256" key="4">
    <source>
        <dbReference type="ARBA" id="ARBA00012483"/>
    </source>
</evidence>
<organism evidence="11 12">
    <name type="scientific">Abeliophyllum distichum</name>
    <dbReference type="NCBI Taxonomy" id="126358"/>
    <lineage>
        <taxon>Eukaryota</taxon>
        <taxon>Viridiplantae</taxon>
        <taxon>Streptophyta</taxon>
        <taxon>Embryophyta</taxon>
        <taxon>Tracheophyta</taxon>
        <taxon>Spermatophyta</taxon>
        <taxon>Magnoliopsida</taxon>
        <taxon>eudicotyledons</taxon>
        <taxon>Gunneridae</taxon>
        <taxon>Pentapetalae</taxon>
        <taxon>asterids</taxon>
        <taxon>lamiids</taxon>
        <taxon>Lamiales</taxon>
        <taxon>Oleaceae</taxon>
        <taxon>Forsythieae</taxon>
        <taxon>Abeliophyllum</taxon>
    </lineage>
</organism>
<protein>
    <recommendedName>
        <fullName evidence="4">RING-type E3 ubiquitin transferase</fullName>
        <ecNumber evidence="4">2.3.2.27</ecNumber>
    </recommendedName>
</protein>
<feature type="compositionally biased region" description="Polar residues" evidence="9">
    <location>
        <begin position="264"/>
        <end position="284"/>
    </location>
</feature>
<evidence type="ECO:0000256" key="7">
    <source>
        <dbReference type="ARBA" id="ARBA00022786"/>
    </source>
</evidence>
<dbReference type="InterPro" id="IPR013083">
    <property type="entry name" value="Znf_RING/FYVE/PHD"/>
</dbReference>
<evidence type="ECO:0000259" key="10">
    <source>
        <dbReference type="PROSITE" id="PS51698"/>
    </source>
</evidence>
<feature type="repeat" description="ARM" evidence="8">
    <location>
        <begin position="631"/>
        <end position="672"/>
    </location>
</feature>
<gene>
    <name evidence="11" type="ORF">Adt_14714</name>
</gene>
<keyword evidence="7" id="KW-0833">Ubl conjugation pathway</keyword>
<dbReference type="InterPro" id="IPR016024">
    <property type="entry name" value="ARM-type_fold"/>
</dbReference>
<sequence length="851" mass="92153">MLQKAFAGLYQSVDQLREIFEKWQPLMSKVYFVLQVESLMTKIETHCLEIPELLKSSDQFLAAELHAASLEHCVQKIKLMGHEQTSSLIMKAIKDHVDGSGASSESLSVLADSLSLKSNQEVLIEAVALEKLKETAEHAGKQREVEHIDHMIALVTHIHDHLVMVKLSQTCSPVPIPSYFFCPLSLEIMVDPVIVASGQTYERAFIQKWIDLGFTVCPKTRQALSHTCLTPNNIVKGLIAKWHESNNMKMLDPSKYSGTRRANHSTAPDLTVSLSSPRKSTISLNGFPREGSSASHPRSLSEDSLPGVAVNENDVLDTGRLSMRCCEDRSDHSEERRLNTSDKLSLSPSRNSAAGADDHSSYGHNQTNIAACILSNSNISQETPGNCNEVASQAAAFSSDASGELMSESQPAANLRAPPRDPNLSSQLETGSQCQTVGPEASERFVPSVVSSPAVESRADLLEVDTEVRKLVEDLRNTSLDAKRNATAELRLLARHDTENRILIANCGAISLLVNLLHSADSEVQENAVTALLNLSINVENKTAIANADAIEPLIHVLETGSLEAKQNSAATLFSLSEIEENKIKIGRSRAIKPLVDLLENGTPGSKKDALKALFNLSKFHQNQIRIVAAGAVKYLVELIDPAAGMVDKAVALLSNLANTFEGRTKIGQEGGIPVLVEVIELGSARAKENAAAALLQLCIKSGRYCNMALLEGAIPPLVVLSLSGTTRAKEKAQALLNCLRNQRRKLSPSLIAIASASYTPNCPIVLFDWTATATTTPNLSLIIALELIKPPSLCITTLVLSFRPPAEGGPQCYALLGRTLFNRILSAFHPHSIKLSTTDAMTLGSRLFAP</sequence>
<dbReference type="Pfam" id="PF25598">
    <property type="entry name" value="ARM_PUB"/>
    <property type="match status" value="1"/>
</dbReference>
<dbReference type="EMBL" id="JBFOLK010000004">
    <property type="protein sequence ID" value="KAL2518467.1"/>
    <property type="molecule type" value="Genomic_DNA"/>
</dbReference>
<evidence type="ECO:0000313" key="11">
    <source>
        <dbReference type="EMBL" id="KAL2518467.1"/>
    </source>
</evidence>
<dbReference type="SUPFAM" id="SSF57850">
    <property type="entry name" value="RING/U-box"/>
    <property type="match status" value="1"/>
</dbReference>
<dbReference type="InterPro" id="IPR058678">
    <property type="entry name" value="ARM_PUB"/>
</dbReference>
<dbReference type="Proteomes" id="UP001604336">
    <property type="component" value="Unassembled WGS sequence"/>
</dbReference>
<feature type="repeat" description="ARM" evidence="8">
    <location>
        <begin position="508"/>
        <end position="550"/>
    </location>
</feature>
<dbReference type="SMART" id="SM00185">
    <property type="entry name" value="ARM"/>
    <property type="match status" value="5"/>
</dbReference>
<keyword evidence="5" id="KW-0808">Transferase</keyword>
<reference evidence="12" key="1">
    <citation type="submission" date="2024-07" db="EMBL/GenBank/DDBJ databases">
        <title>Two chromosome-level genome assemblies of Korean endemic species Abeliophyllum distichum and Forsythia ovata (Oleaceae).</title>
        <authorList>
            <person name="Jang H."/>
        </authorList>
    </citation>
    <scope>NUCLEOTIDE SEQUENCE [LARGE SCALE GENOMIC DNA]</scope>
</reference>
<dbReference type="CDD" id="cd16664">
    <property type="entry name" value="RING-Ubox_PUB"/>
    <property type="match status" value="1"/>
</dbReference>
<dbReference type="PROSITE" id="PS51698">
    <property type="entry name" value="U_BOX"/>
    <property type="match status" value="1"/>
</dbReference>
<dbReference type="PROSITE" id="PS50176">
    <property type="entry name" value="ARM_REPEAT"/>
    <property type="match status" value="3"/>
</dbReference>
<keyword evidence="12" id="KW-1185">Reference proteome</keyword>
<feature type="repeat" description="ARM" evidence="8">
    <location>
        <begin position="590"/>
        <end position="632"/>
    </location>
</feature>
<dbReference type="Gene3D" id="1.25.10.10">
    <property type="entry name" value="Leucine-rich Repeat Variant"/>
    <property type="match status" value="2"/>
</dbReference>
<dbReference type="GO" id="GO:0061630">
    <property type="term" value="F:ubiquitin protein ligase activity"/>
    <property type="evidence" value="ECO:0007669"/>
    <property type="project" value="UniProtKB-EC"/>
</dbReference>
<dbReference type="AlphaFoldDB" id="A0ABD1U0F0"/>
<feature type="domain" description="U-box" evidence="10">
    <location>
        <begin position="175"/>
        <end position="249"/>
    </location>
</feature>
<dbReference type="SMART" id="SM00504">
    <property type="entry name" value="Ubox"/>
    <property type="match status" value="1"/>
</dbReference>
<evidence type="ECO:0000313" key="12">
    <source>
        <dbReference type="Proteomes" id="UP001604336"/>
    </source>
</evidence>
<comment type="caution">
    <text evidence="11">The sequence shown here is derived from an EMBL/GenBank/DDBJ whole genome shotgun (WGS) entry which is preliminary data.</text>
</comment>
<evidence type="ECO:0000256" key="6">
    <source>
        <dbReference type="ARBA" id="ARBA00022737"/>
    </source>
</evidence>
<evidence type="ECO:0000256" key="9">
    <source>
        <dbReference type="SAM" id="MobiDB-lite"/>
    </source>
</evidence>
<dbReference type="FunFam" id="1.25.10.10:FF:000082">
    <property type="entry name" value="RING-type E3 ubiquitin transferase"/>
    <property type="match status" value="1"/>
</dbReference>
<feature type="region of interest" description="Disordered" evidence="9">
    <location>
        <begin position="327"/>
        <end position="362"/>
    </location>
</feature>
<evidence type="ECO:0000256" key="5">
    <source>
        <dbReference type="ARBA" id="ARBA00022679"/>
    </source>
</evidence>
<dbReference type="InterPro" id="IPR057314">
    <property type="entry name" value="PUB2-4-like_N"/>
</dbReference>
<dbReference type="Pfam" id="PF25240">
    <property type="entry name" value="PUB2_N"/>
    <property type="match status" value="1"/>
</dbReference>
<dbReference type="EC" id="2.3.2.27" evidence="4"/>
<evidence type="ECO:0000256" key="1">
    <source>
        <dbReference type="ARBA" id="ARBA00000900"/>
    </source>
</evidence>
<evidence type="ECO:0000256" key="3">
    <source>
        <dbReference type="ARBA" id="ARBA00004906"/>
    </source>
</evidence>
<dbReference type="Pfam" id="PF04564">
    <property type="entry name" value="U-box"/>
    <property type="match status" value="1"/>
</dbReference>
<comment type="function">
    <text evidence="2">Functions as an E3 ubiquitin ligase.</text>
</comment>
<feature type="region of interest" description="Disordered" evidence="9">
    <location>
        <begin position="251"/>
        <end position="309"/>
    </location>
</feature>
<dbReference type="InterPro" id="IPR000225">
    <property type="entry name" value="Armadillo"/>
</dbReference>
<evidence type="ECO:0000256" key="8">
    <source>
        <dbReference type="PROSITE-ProRule" id="PRU00259"/>
    </source>
</evidence>
<name>A0ABD1U0F0_9LAMI</name>
<dbReference type="Gene3D" id="3.30.40.10">
    <property type="entry name" value="Zinc/RING finger domain, C3HC4 (zinc finger)"/>
    <property type="match status" value="1"/>
</dbReference>
<dbReference type="PANTHER" id="PTHR23315">
    <property type="entry name" value="U BOX DOMAIN-CONTAINING"/>
    <property type="match status" value="1"/>
</dbReference>
<accession>A0ABD1U0F0</accession>
<feature type="region of interest" description="Disordered" evidence="9">
    <location>
        <begin position="399"/>
        <end position="430"/>
    </location>
</feature>